<keyword evidence="5" id="KW-1185">Reference proteome</keyword>
<dbReference type="RefSeq" id="WP_024266632.1">
    <property type="nucleotide sequence ID" value="NC_023035.1"/>
</dbReference>
<feature type="transmembrane region" description="Helical" evidence="3">
    <location>
        <begin position="210"/>
        <end position="233"/>
    </location>
</feature>
<evidence type="ECO:0000256" key="3">
    <source>
        <dbReference type="SAM" id="Phobius"/>
    </source>
</evidence>
<dbReference type="KEGG" id="slr:L21SP2_0257"/>
<keyword evidence="3" id="KW-0812">Transmembrane</keyword>
<dbReference type="Pfam" id="PF00012">
    <property type="entry name" value="HSP70"/>
    <property type="match status" value="1"/>
</dbReference>
<gene>
    <name evidence="4" type="ORF">L21SP2_0257</name>
</gene>
<dbReference type="GO" id="GO:0005524">
    <property type="term" value="F:ATP binding"/>
    <property type="evidence" value="ECO:0007669"/>
    <property type="project" value="UniProtKB-KW"/>
</dbReference>
<dbReference type="InterPro" id="IPR029047">
    <property type="entry name" value="HSP70_peptide-bd_sf"/>
</dbReference>
<dbReference type="SUPFAM" id="SSF100920">
    <property type="entry name" value="Heat shock protein 70kD (HSP70), peptide-binding domain"/>
    <property type="match status" value="1"/>
</dbReference>
<dbReference type="AlphaFoldDB" id="V5WDQ7"/>
<keyword evidence="3" id="KW-0472">Membrane</keyword>
<dbReference type="OrthoDB" id="359020at2"/>
<name>V5WDQ7_9SPIO</name>
<dbReference type="EMBL" id="CP006939">
    <property type="protein sequence ID" value="AHC13699.1"/>
    <property type="molecule type" value="Genomic_DNA"/>
</dbReference>
<evidence type="ECO:0000256" key="2">
    <source>
        <dbReference type="ARBA" id="ARBA00022840"/>
    </source>
</evidence>
<evidence type="ECO:0000313" key="5">
    <source>
        <dbReference type="Proteomes" id="UP000018680"/>
    </source>
</evidence>
<dbReference type="eggNOG" id="COG1652">
    <property type="taxonomic scope" value="Bacteria"/>
</dbReference>
<dbReference type="GO" id="GO:0140662">
    <property type="term" value="F:ATP-dependent protein folding chaperone"/>
    <property type="evidence" value="ECO:0007669"/>
    <property type="project" value="InterPro"/>
</dbReference>
<sequence>MIGIRLADGTYYPVLDESSHSRKRFVLTPAHENQHSVHVLFYHAEDGSFSNPRPIGRLDLDQLAPAESVNEQEISIAINAQPDGKLNITARDEKGGTTREIILDSIPDEENMFSDEEFHPDDDISLPEPGDFIGDKEDMEALHREAAAHGGVLEAPVPDNGPQESSFDEMDDMFQEEDGYEGGDEYPESDEEFDAESHFVETRKGIRTGVLAALVLIFTAALIGLSFLIFSLMKGEPVPPLEADADDLNGRVVRMVQTDRRDFAVRTDGSL</sequence>
<dbReference type="STRING" id="1307761.L21SP2_0257"/>
<dbReference type="Proteomes" id="UP000018680">
    <property type="component" value="Chromosome"/>
</dbReference>
<accession>V5WDQ7</accession>
<evidence type="ECO:0000313" key="4">
    <source>
        <dbReference type="EMBL" id="AHC13699.1"/>
    </source>
</evidence>
<keyword evidence="3" id="KW-1133">Transmembrane helix</keyword>
<reference evidence="4 5" key="1">
    <citation type="journal article" date="2015" name="Stand. Genomic Sci.">
        <title>Complete genome sequence and description of Salinispira pacifica gen. nov., sp. nov., a novel spirochaete isolated form a hypersaline microbial mat.</title>
        <authorList>
            <person name="Ben Hania W."/>
            <person name="Joseph M."/>
            <person name="Schumann P."/>
            <person name="Bunk B."/>
            <person name="Fiebig A."/>
            <person name="Sproer C."/>
            <person name="Klenk H.P."/>
            <person name="Fardeau M.L."/>
            <person name="Spring S."/>
        </authorList>
    </citation>
    <scope>NUCLEOTIDE SEQUENCE [LARGE SCALE GENOMIC DNA]</scope>
    <source>
        <strain evidence="4 5">L21-RPul-D2</strain>
    </source>
</reference>
<keyword evidence="1" id="KW-0547">Nucleotide-binding</keyword>
<organism evidence="4 5">
    <name type="scientific">Salinispira pacifica</name>
    <dbReference type="NCBI Taxonomy" id="1307761"/>
    <lineage>
        <taxon>Bacteria</taxon>
        <taxon>Pseudomonadati</taxon>
        <taxon>Spirochaetota</taxon>
        <taxon>Spirochaetia</taxon>
        <taxon>Spirochaetales</taxon>
        <taxon>Spirochaetaceae</taxon>
        <taxon>Salinispira</taxon>
    </lineage>
</organism>
<keyword evidence="2" id="KW-0067">ATP-binding</keyword>
<proteinExistence type="predicted"/>
<evidence type="ECO:0000256" key="1">
    <source>
        <dbReference type="ARBA" id="ARBA00022741"/>
    </source>
</evidence>
<dbReference type="HOGENOM" id="CLU_1049332_0_0_12"/>
<dbReference type="Gene3D" id="2.60.34.10">
    <property type="entry name" value="Substrate Binding Domain Of DNAk, Chain A, domain 1"/>
    <property type="match status" value="1"/>
</dbReference>
<protein>
    <submittedName>
        <fullName evidence="4">Uncharacterized protein</fullName>
    </submittedName>
</protein>
<dbReference type="InterPro" id="IPR013126">
    <property type="entry name" value="Hsp_70_fam"/>
</dbReference>